<dbReference type="GO" id="GO:0005524">
    <property type="term" value="F:ATP binding"/>
    <property type="evidence" value="ECO:0007669"/>
    <property type="project" value="UniProtKB-KW"/>
</dbReference>
<evidence type="ECO:0000256" key="7">
    <source>
        <dbReference type="ARBA" id="ARBA00022771"/>
    </source>
</evidence>
<evidence type="ECO:0000256" key="5">
    <source>
        <dbReference type="ARBA" id="ARBA00022741"/>
    </source>
</evidence>
<evidence type="ECO:0000256" key="10">
    <source>
        <dbReference type="ARBA" id="ARBA00022833"/>
    </source>
</evidence>
<evidence type="ECO:0000256" key="12">
    <source>
        <dbReference type="ARBA" id="ARBA00023125"/>
    </source>
</evidence>
<evidence type="ECO:0000256" key="13">
    <source>
        <dbReference type="ARBA" id="ARBA00023204"/>
    </source>
</evidence>
<evidence type="ECO:0000313" key="23">
    <source>
        <dbReference type="Proteomes" id="UP000604825"/>
    </source>
</evidence>
<dbReference type="EMBL" id="CAJGYO010000019">
    <property type="protein sequence ID" value="CAD6339796.1"/>
    <property type="molecule type" value="Genomic_DNA"/>
</dbReference>
<dbReference type="PANTHER" id="PTHR11630:SF48">
    <property type="entry name" value="DNA HELICASE MCM9"/>
    <property type="match status" value="1"/>
</dbReference>
<dbReference type="Gene3D" id="2.20.28.10">
    <property type="match status" value="1"/>
</dbReference>
<dbReference type="GO" id="GO:0000724">
    <property type="term" value="P:double-strand break repair via homologous recombination"/>
    <property type="evidence" value="ECO:0007669"/>
    <property type="project" value="TreeGrafter"/>
</dbReference>
<evidence type="ECO:0000256" key="11">
    <source>
        <dbReference type="ARBA" id="ARBA00022840"/>
    </source>
</evidence>
<dbReference type="PROSITE" id="PS50051">
    <property type="entry name" value="MCM_2"/>
    <property type="match status" value="1"/>
</dbReference>
<dbReference type="CDD" id="cd17760">
    <property type="entry name" value="MCM9"/>
    <property type="match status" value="1"/>
</dbReference>
<evidence type="ECO:0000256" key="19">
    <source>
        <dbReference type="ARBA" id="ARBA00069557"/>
    </source>
</evidence>
<comment type="similarity">
    <text evidence="2 20">Belongs to the MCM family.</text>
</comment>
<dbReference type="GO" id="GO:0051321">
    <property type="term" value="P:meiotic cell cycle"/>
    <property type="evidence" value="ECO:0007669"/>
    <property type="project" value="UniProtKB-KW"/>
</dbReference>
<dbReference type="SUPFAM" id="SSF52540">
    <property type="entry name" value="P-loop containing nucleoside triphosphate hydrolases"/>
    <property type="match status" value="1"/>
</dbReference>
<dbReference type="Gene3D" id="3.30.1640.10">
    <property type="entry name" value="mini-chromosome maintenance (MCM) complex, chain A, domain 1"/>
    <property type="match status" value="1"/>
</dbReference>
<keyword evidence="8" id="KW-0378">Hydrolase</keyword>
<gene>
    <name evidence="22" type="ORF">NCGR_LOCUS63894</name>
</gene>
<comment type="caution">
    <text evidence="22">The sequence shown here is derived from an EMBL/GenBank/DDBJ whole genome shotgun (WGS) entry which is preliminary data.</text>
</comment>
<keyword evidence="11 20" id="KW-0067">ATP-binding</keyword>
<evidence type="ECO:0000256" key="17">
    <source>
        <dbReference type="ARBA" id="ARBA00047995"/>
    </source>
</evidence>
<evidence type="ECO:0000256" key="18">
    <source>
        <dbReference type="ARBA" id="ARBA00059876"/>
    </source>
</evidence>
<evidence type="ECO:0000256" key="6">
    <source>
        <dbReference type="ARBA" id="ARBA00022763"/>
    </source>
</evidence>
<dbReference type="OrthoDB" id="271325at2759"/>
<dbReference type="InterPro" id="IPR012340">
    <property type="entry name" value="NA-bd_OB-fold"/>
</dbReference>
<reference evidence="22" key="1">
    <citation type="submission" date="2020-10" db="EMBL/GenBank/DDBJ databases">
        <authorList>
            <person name="Han B."/>
            <person name="Lu T."/>
            <person name="Zhao Q."/>
            <person name="Huang X."/>
            <person name="Zhao Y."/>
        </authorList>
    </citation>
    <scope>NUCLEOTIDE SEQUENCE</scope>
</reference>
<keyword evidence="15" id="KW-0469">Meiosis</keyword>
<evidence type="ECO:0000256" key="20">
    <source>
        <dbReference type="RuleBase" id="RU004070"/>
    </source>
</evidence>
<sequence length="689" mass="76995">MFSSEEDESAAAQKLADFLFNSYADDIHRILLDDDPSKLYFPLVIEFSELMEFDPKFAGKLYLDPHKYLPFLKYAAQWAQDKVLKKLGNSKTTEKKRSVHVRIDVTGSPLESPEVSPSIGKVRVKHMRKLIALKGTVIRSGCVKMIEYERCYMCRKCKHSFEVYPELEARNRINLPLLCPKASSGCTSASFEFVEGSTICRDYQEIKIQENVQLLGIGSIPRSMPVILMDDLVDSIKAGDDVIITGILSAKWSPDIKDVRSNLDPMLLANYVRRTNELKVDVDIPVETKVKFERFWKKHRDRDTPLQGRNLILEGICPQIFGLFTVKLAVALTLIGGVQHVDASGTKVRGEPHMLLVGDPGTGKSQFLKFAAKLSNRSVITTGLGSSSAGLTVTAVKDGGEWMLEAGALVLADGGLCCIDEFDSMRGHDRTTIHEAMEQQTISIAKAGLVTTLSTRTTVFGATNPKGQYDPNESLSVNTTLSGPLLSRFDIVLVLLDSQNTDWDEVVSSHILKENVDGKKDKTDASDLEWTLPQLRRYINYVRKEFKPVLTKEAERVISSYYQLQRKSGTHNAARTTVRMLESLIRLGQAHARLMCSNEVTQLDVIAAILCMESSMTTSPIVDIAGNALHSNFTDHPDEECILTSMKNTCLFLRHACRSNDSRMYIRCGVFSQEMLWYKFPFANCLSAS</sequence>
<keyword evidence="7" id="KW-0863">Zinc-finger</keyword>
<keyword evidence="13" id="KW-0234">DNA repair</keyword>
<evidence type="ECO:0000256" key="8">
    <source>
        <dbReference type="ARBA" id="ARBA00022801"/>
    </source>
</evidence>
<dbReference type="Gene3D" id="3.40.50.300">
    <property type="entry name" value="P-loop containing nucleotide triphosphate hydrolases"/>
    <property type="match status" value="1"/>
</dbReference>
<protein>
    <recommendedName>
        <fullName evidence="19">Probable DNA helicase MCM9</fullName>
        <ecNumber evidence="3">3.6.4.12</ecNumber>
    </recommendedName>
    <alternativeName>
        <fullName evidence="16">Minichromosome maintenance 9</fullName>
    </alternativeName>
</protein>
<keyword evidence="12 20" id="KW-0238">DNA-binding</keyword>
<comment type="subcellular location">
    <subcellularLocation>
        <location evidence="1">Nucleus</location>
    </subcellularLocation>
</comment>
<dbReference type="SUPFAM" id="SSF50249">
    <property type="entry name" value="Nucleic acid-binding proteins"/>
    <property type="match status" value="1"/>
</dbReference>
<dbReference type="GO" id="GO:0042555">
    <property type="term" value="C:MCM complex"/>
    <property type="evidence" value="ECO:0007669"/>
    <property type="project" value="TreeGrafter"/>
</dbReference>
<keyword evidence="23" id="KW-1185">Reference proteome</keyword>
<accession>A0A811SFT3</accession>
<evidence type="ECO:0000256" key="3">
    <source>
        <dbReference type="ARBA" id="ARBA00012551"/>
    </source>
</evidence>
<dbReference type="InterPro" id="IPR058768">
    <property type="entry name" value="MCM9_N"/>
</dbReference>
<comment type="catalytic activity">
    <reaction evidence="17">
        <text>ATP + H2O = ADP + phosphate + H(+)</text>
        <dbReference type="Rhea" id="RHEA:13065"/>
        <dbReference type="ChEBI" id="CHEBI:15377"/>
        <dbReference type="ChEBI" id="CHEBI:15378"/>
        <dbReference type="ChEBI" id="CHEBI:30616"/>
        <dbReference type="ChEBI" id="CHEBI:43474"/>
        <dbReference type="ChEBI" id="CHEBI:456216"/>
        <dbReference type="EC" id="3.6.4.12"/>
    </reaction>
</comment>
<dbReference type="Pfam" id="PF17855">
    <property type="entry name" value="MCM_lid"/>
    <property type="match status" value="1"/>
</dbReference>
<dbReference type="InterPro" id="IPR001208">
    <property type="entry name" value="MCM_dom"/>
</dbReference>
<dbReference type="PANTHER" id="PTHR11630">
    <property type="entry name" value="DNA REPLICATION LICENSING FACTOR MCM FAMILY MEMBER"/>
    <property type="match status" value="1"/>
</dbReference>
<dbReference type="InterPro" id="IPR033762">
    <property type="entry name" value="MCM_OB"/>
</dbReference>
<dbReference type="InterPro" id="IPR027417">
    <property type="entry name" value="P-loop_NTPase"/>
</dbReference>
<keyword evidence="4" id="KW-0479">Metal-binding</keyword>
<dbReference type="InterPro" id="IPR041562">
    <property type="entry name" value="MCM_lid"/>
</dbReference>
<dbReference type="PRINTS" id="PR01657">
    <property type="entry name" value="MCMFAMILY"/>
</dbReference>
<dbReference type="AlphaFoldDB" id="A0A811SFT3"/>
<name>A0A811SFT3_9POAL</name>
<evidence type="ECO:0000256" key="4">
    <source>
        <dbReference type="ARBA" id="ARBA00022723"/>
    </source>
</evidence>
<dbReference type="GO" id="GO:0017116">
    <property type="term" value="F:single-stranded DNA helicase activity"/>
    <property type="evidence" value="ECO:0007669"/>
    <property type="project" value="TreeGrafter"/>
</dbReference>
<proteinExistence type="inferred from homology"/>
<keyword evidence="5 20" id="KW-0547">Nucleotide-binding</keyword>
<evidence type="ECO:0000313" key="22">
    <source>
        <dbReference type="EMBL" id="CAD6339796.1"/>
    </source>
</evidence>
<dbReference type="GO" id="GO:0016787">
    <property type="term" value="F:hydrolase activity"/>
    <property type="evidence" value="ECO:0007669"/>
    <property type="project" value="UniProtKB-KW"/>
</dbReference>
<evidence type="ECO:0000256" key="9">
    <source>
        <dbReference type="ARBA" id="ARBA00022806"/>
    </source>
</evidence>
<dbReference type="SMART" id="SM00382">
    <property type="entry name" value="AAA"/>
    <property type="match status" value="1"/>
</dbReference>
<dbReference type="Pfam" id="PF00493">
    <property type="entry name" value="MCM"/>
    <property type="match status" value="1"/>
</dbReference>
<evidence type="ECO:0000256" key="15">
    <source>
        <dbReference type="ARBA" id="ARBA00023254"/>
    </source>
</evidence>
<dbReference type="InterPro" id="IPR031327">
    <property type="entry name" value="MCM"/>
</dbReference>
<dbReference type="GO" id="GO:0008270">
    <property type="term" value="F:zinc ion binding"/>
    <property type="evidence" value="ECO:0007669"/>
    <property type="project" value="UniProtKB-KW"/>
</dbReference>
<feature type="domain" description="MCM C-terminal AAA(+) ATPase" evidence="21">
    <location>
        <begin position="308"/>
        <end position="511"/>
    </location>
</feature>
<evidence type="ECO:0000256" key="1">
    <source>
        <dbReference type="ARBA" id="ARBA00004123"/>
    </source>
</evidence>
<dbReference type="InterPro" id="IPR003593">
    <property type="entry name" value="AAA+_ATPase"/>
</dbReference>
<dbReference type="Proteomes" id="UP000604825">
    <property type="component" value="Unassembled WGS sequence"/>
</dbReference>
<comment type="function">
    <text evidence="18">Probable DNA helicase that may play a role in DNA repair during meiosis.</text>
</comment>
<dbReference type="EC" id="3.6.4.12" evidence="3"/>
<evidence type="ECO:0000256" key="16">
    <source>
        <dbReference type="ARBA" id="ARBA00042301"/>
    </source>
</evidence>
<evidence type="ECO:0000259" key="21">
    <source>
        <dbReference type="PROSITE" id="PS50051"/>
    </source>
</evidence>
<dbReference type="Gene3D" id="2.40.50.140">
    <property type="entry name" value="Nucleic acid-binding proteins"/>
    <property type="match status" value="1"/>
</dbReference>
<organism evidence="22 23">
    <name type="scientific">Miscanthus lutarioriparius</name>
    <dbReference type="NCBI Taxonomy" id="422564"/>
    <lineage>
        <taxon>Eukaryota</taxon>
        <taxon>Viridiplantae</taxon>
        <taxon>Streptophyta</taxon>
        <taxon>Embryophyta</taxon>
        <taxon>Tracheophyta</taxon>
        <taxon>Spermatophyta</taxon>
        <taxon>Magnoliopsida</taxon>
        <taxon>Liliopsida</taxon>
        <taxon>Poales</taxon>
        <taxon>Poaceae</taxon>
        <taxon>PACMAD clade</taxon>
        <taxon>Panicoideae</taxon>
        <taxon>Andropogonodae</taxon>
        <taxon>Andropogoneae</taxon>
        <taxon>Saccharinae</taxon>
        <taxon>Miscanthus</taxon>
    </lineage>
</organism>
<dbReference type="SMART" id="SM00350">
    <property type="entry name" value="MCM"/>
    <property type="match status" value="1"/>
</dbReference>
<keyword evidence="10" id="KW-0862">Zinc</keyword>
<dbReference type="FunFam" id="3.40.50.300:FF:002270">
    <property type="entry name" value="Probable DNA helicase MCM9"/>
    <property type="match status" value="1"/>
</dbReference>
<evidence type="ECO:0000256" key="2">
    <source>
        <dbReference type="ARBA" id="ARBA00008010"/>
    </source>
</evidence>
<dbReference type="GO" id="GO:0003697">
    <property type="term" value="F:single-stranded DNA binding"/>
    <property type="evidence" value="ECO:0007669"/>
    <property type="project" value="TreeGrafter"/>
</dbReference>
<dbReference type="Pfam" id="PF17207">
    <property type="entry name" value="MCM_OB"/>
    <property type="match status" value="1"/>
</dbReference>
<keyword evidence="14" id="KW-0539">Nucleus</keyword>
<keyword evidence="9" id="KW-0347">Helicase</keyword>
<keyword evidence="6" id="KW-0227">DNA damage</keyword>
<dbReference type="Pfam" id="PF26066">
    <property type="entry name" value="MCM9_N"/>
    <property type="match status" value="1"/>
</dbReference>
<dbReference type="GO" id="GO:0005634">
    <property type="term" value="C:nucleus"/>
    <property type="evidence" value="ECO:0007669"/>
    <property type="project" value="UniProtKB-SubCell"/>
</dbReference>
<evidence type="ECO:0000256" key="14">
    <source>
        <dbReference type="ARBA" id="ARBA00023242"/>
    </source>
</evidence>